<dbReference type="AlphaFoldDB" id="A0A6N8HV86"/>
<dbReference type="EMBL" id="VWXL01000008">
    <property type="protein sequence ID" value="MVB09568.1"/>
    <property type="molecule type" value="Genomic_DNA"/>
</dbReference>
<organism evidence="1 2">
    <name type="scientific">Caproicibacter fermentans</name>
    <dbReference type="NCBI Taxonomy" id="2576756"/>
    <lineage>
        <taxon>Bacteria</taxon>
        <taxon>Bacillati</taxon>
        <taxon>Bacillota</taxon>
        <taxon>Clostridia</taxon>
        <taxon>Eubacteriales</taxon>
        <taxon>Acutalibacteraceae</taxon>
        <taxon>Caproicibacter</taxon>
    </lineage>
</organism>
<dbReference type="Proteomes" id="UP000469440">
    <property type="component" value="Unassembled WGS sequence"/>
</dbReference>
<dbReference type="OrthoDB" id="3186506at2"/>
<reference evidence="1 2" key="1">
    <citation type="submission" date="2019-09" db="EMBL/GenBank/DDBJ databases">
        <title>Genome sequence of Clostridium sp. EA1.</title>
        <authorList>
            <person name="Poehlein A."/>
            <person name="Bengelsdorf F.R."/>
            <person name="Daniel R."/>
        </authorList>
    </citation>
    <scope>NUCLEOTIDE SEQUENCE [LARGE SCALE GENOMIC DNA]</scope>
    <source>
        <strain evidence="1 2">EA1</strain>
    </source>
</reference>
<dbReference type="RefSeq" id="WP_156989561.1">
    <property type="nucleotide sequence ID" value="NZ_VWXL01000008.1"/>
</dbReference>
<name>A0A6N8HV86_9FIRM</name>
<gene>
    <name evidence="1" type="ORF">CAFE_02240</name>
</gene>
<evidence type="ECO:0000313" key="1">
    <source>
        <dbReference type="EMBL" id="MVB09568.1"/>
    </source>
</evidence>
<proteinExistence type="predicted"/>
<protein>
    <submittedName>
        <fullName evidence="1">Uncharacterized protein</fullName>
    </submittedName>
</protein>
<accession>A0A6N8HV86</accession>
<comment type="caution">
    <text evidence="1">The sequence shown here is derived from an EMBL/GenBank/DDBJ whole genome shotgun (WGS) entry which is preliminary data.</text>
</comment>
<sequence length="106" mass="11085">MKSTFNVTLQTPIGPQRGVLAMEEERGILSGSIRAMGSTSFFKNGKIDFNAFEFSGVLSMGFFCTKYQVKGTLSGNALAAVATTGYGNFQISGTRVTGAASASPTP</sequence>
<evidence type="ECO:0000313" key="2">
    <source>
        <dbReference type="Proteomes" id="UP000469440"/>
    </source>
</evidence>
<keyword evidence="2" id="KW-1185">Reference proteome</keyword>